<evidence type="ECO:0000313" key="1">
    <source>
        <dbReference type="EMBL" id="ABK77705.1"/>
    </source>
</evidence>
<dbReference type="EnsemblBacteria" id="ABK77705">
    <property type="protein sequence ID" value="ABK77705"/>
    <property type="gene ID" value="CENSYa_1075"/>
</dbReference>
<dbReference type="KEGG" id="csy:CENSYa_1075"/>
<proteinExistence type="predicted"/>
<sequence length="103" mass="11896">MSIMLQLSSTNYTADRLCVKMALSHLETLCKTHGGYALSEPDEMAGWTFFRLIIKPDLHEGIMKEFEDMLSKSRWSSPDVKFVSFMQEYFSARNCNVKVKIYA</sequence>
<evidence type="ECO:0000313" key="2">
    <source>
        <dbReference type="Proteomes" id="UP000000758"/>
    </source>
</evidence>
<organism evidence="1 2">
    <name type="scientific">Cenarchaeum symbiosum (strain A)</name>
    <dbReference type="NCBI Taxonomy" id="414004"/>
    <lineage>
        <taxon>Archaea</taxon>
        <taxon>Nitrososphaerota</taxon>
        <taxon>Candidatus Cenarchaeales</taxon>
        <taxon>Candidatus Cenarchaeaceae</taxon>
        <taxon>Candidatus Cenarchaeum</taxon>
    </lineage>
</organism>
<dbReference type="HOGENOM" id="CLU_2257222_0_0_2"/>
<protein>
    <submittedName>
        <fullName evidence="1">Uncharacterized protein</fullName>
    </submittedName>
</protein>
<accession>A0RWI8</accession>
<dbReference type="Proteomes" id="UP000000758">
    <property type="component" value="Chromosome"/>
</dbReference>
<gene>
    <name evidence="1" type="ordered locus">CENSYa_1075</name>
</gene>
<dbReference type="EMBL" id="DP000238">
    <property type="protein sequence ID" value="ABK77705.1"/>
    <property type="molecule type" value="Genomic_DNA"/>
</dbReference>
<keyword evidence="2" id="KW-1185">Reference proteome</keyword>
<name>A0RWI8_CENSY</name>
<reference evidence="1 2" key="1">
    <citation type="journal article" date="2006" name="Proc. Natl. Acad. Sci. U.S.A.">
        <title>Genomic analysis of the uncultivated marine crenarchaeote Cenarchaeum symbiosum.</title>
        <authorList>
            <person name="Hallam S.J."/>
            <person name="Konstantinidis K.T."/>
            <person name="Putnam N."/>
            <person name="Schleper C."/>
            <person name="Watanabe Y."/>
            <person name="Sugahara J."/>
            <person name="Preston C."/>
            <person name="de la Torre J."/>
            <person name="Richardson P.M."/>
            <person name="DeLong E.F."/>
        </authorList>
    </citation>
    <scope>NUCLEOTIDE SEQUENCE [LARGE SCALE GENOMIC DNA]</scope>
    <source>
        <strain evidence="2">A</strain>
    </source>
</reference>
<dbReference type="STRING" id="414004.CENSYa_1075"/>
<dbReference type="AlphaFoldDB" id="A0RWI8"/>